<evidence type="ECO:0000259" key="4">
    <source>
        <dbReference type="PROSITE" id="PS51371"/>
    </source>
</evidence>
<dbReference type="PANTHER" id="PTHR43080:SF2">
    <property type="entry name" value="CBS DOMAIN-CONTAINING PROTEIN"/>
    <property type="match status" value="1"/>
</dbReference>
<dbReference type="InterPro" id="IPR046342">
    <property type="entry name" value="CBS_dom_sf"/>
</dbReference>
<dbReference type="SMART" id="SM00116">
    <property type="entry name" value="CBS"/>
    <property type="match status" value="2"/>
</dbReference>
<name>A0ABQ0C9M4_9PROT</name>
<dbReference type="SUPFAM" id="SSF54631">
    <property type="entry name" value="CBS-domain pair"/>
    <property type="match status" value="1"/>
</dbReference>
<dbReference type="Pfam" id="PF00571">
    <property type="entry name" value="CBS"/>
    <property type="match status" value="2"/>
</dbReference>
<dbReference type="Gene3D" id="3.10.580.10">
    <property type="entry name" value="CBS-domain"/>
    <property type="match status" value="1"/>
</dbReference>
<evidence type="ECO:0000313" key="6">
    <source>
        <dbReference type="Proteomes" id="UP001628193"/>
    </source>
</evidence>
<feature type="region of interest" description="Disordered" evidence="3">
    <location>
        <begin position="1"/>
        <end position="24"/>
    </location>
</feature>
<organism evidence="5 6">
    <name type="scientific">Candidatus Magnetaquiglobus chichijimensis</name>
    <dbReference type="NCBI Taxonomy" id="3141448"/>
    <lineage>
        <taxon>Bacteria</taxon>
        <taxon>Pseudomonadati</taxon>
        <taxon>Pseudomonadota</taxon>
        <taxon>Magnetococcia</taxon>
        <taxon>Magnetococcales</taxon>
        <taxon>Candidatus Magnetaquicoccaceae</taxon>
        <taxon>Candidatus Magnetaquiglobus</taxon>
    </lineage>
</organism>
<dbReference type="PROSITE" id="PS51371">
    <property type="entry name" value="CBS"/>
    <property type="match status" value="2"/>
</dbReference>
<feature type="domain" description="CBS" evidence="4">
    <location>
        <begin position="52"/>
        <end position="107"/>
    </location>
</feature>
<comment type="caution">
    <text evidence="5">The sequence shown here is derived from an EMBL/GenBank/DDBJ whole genome shotgun (WGS) entry which is preliminary data.</text>
</comment>
<dbReference type="CDD" id="cd05401">
    <property type="entry name" value="NT_GlnE_GlnD_like"/>
    <property type="match status" value="1"/>
</dbReference>
<proteinExistence type="predicted"/>
<dbReference type="Proteomes" id="UP001628193">
    <property type="component" value="Unassembled WGS sequence"/>
</dbReference>
<dbReference type="Pfam" id="PF10335">
    <property type="entry name" value="DUF294_C"/>
    <property type="match status" value="1"/>
</dbReference>
<dbReference type="Pfam" id="PF03445">
    <property type="entry name" value="DUF294"/>
    <property type="match status" value="1"/>
</dbReference>
<dbReference type="InterPro" id="IPR018821">
    <property type="entry name" value="DUF294_put_nucleoTrafse_sb-bd"/>
</dbReference>
<evidence type="ECO:0000256" key="1">
    <source>
        <dbReference type="ARBA" id="ARBA00023122"/>
    </source>
</evidence>
<evidence type="ECO:0000256" key="3">
    <source>
        <dbReference type="SAM" id="MobiDB-lite"/>
    </source>
</evidence>
<keyword evidence="6" id="KW-1185">Reference proteome</keyword>
<evidence type="ECO:0000313" key="5">
    <source>
        <dbReference type="EMBL" id="GAB0057587.1"/>
    </source>
</evidence>
<protein>
    <recommendedName>
        <fullName evidence="4">CBS domain-containing protein</fullName>
    </recommendedName>
</protein>
<dbReference type="EMBL" id="BAAFGK010000004">
    <property type="protein sequence ID" value="GAB0057587.1"/>
    <property type="molecule type" value="Genomic_DNA"/>
</dbReference>
<accession>A0ABQ0C9M4</accession>
<feature type="domain" description="CBS" evidence="4">
    <location>
        <begin position="114"/>
        <end position="170"/>
    </location>
</feature>
<sequence length="506" mass="56445">MRSQAGGARVSNRRIKATDATSQQPLKRCIVDSENTENSDSPLLTSRIRDLHLTKPVILDATATIRDAAAKMRARRIDAILVRDETRHGVLTSADIRDALALSELPVDSPIGPISTWKLVMASPDELLFKALLTMTKRGISRVVIGSGAHVVGILGLTELLSFLTNHASLTIQRILRATTLAELADATSHQPMMVESLVTKGLKARHIGRLVRELDRQVYEKAAHLLAPPELLDHVCLLVMGSEGRGEQITKSDQDNAMIADESCPTEAYEAFAHAFTAAMAQLGYPPCPGNVMMTNPQWCGRVADYERLILSWIRQPSPSNLMQLAIFFDARPMAGRNILFQRARDFMLENLPSDPSFYAHFAKPILTFDTPLGFLNRFIVEKGNKQGQIDLKRGGVFPIVHGVRSLALEHRIKDPNTIHRIRGLARRGVLESTFCTDLIDAFDFLSALRVRVKLDPHLKHGAEGDYLLIENLGRLEKEYLRDSLVVVDGFKDLMIHHFRLRQLQ</sequence>
<dbReference type="InterPro" id="IPR000644">
    <property type="entry name" value="CBS_dom"/>
</dbReference>
<evidence type="ECO:0000256" key="2">
    <source>
        <dbReference type="PROSITE-ProRule" id="PRU00703"/>
    </source>
</evidence>
<reference evidence="5 6" key="2">
    <citation type="submission" date="2024-09" db="EMBL/GenBank/DDBJ databases">
        <title>Draft genome sequence of Candidatus Magnetaquicoccaceae bacterium FCR-1.</title>
        <authorList>
            <person name="Shimoshige H."/>
            <person name="Shimamura S."/>
            <person name="Taoka A."/>
            <person name="Kobayashi H."/>
            <person name="Maekawa T."/>
        </authorList>
    </citation>
    <scope>NUCLEOTIDE SEQUENCE [LARGE SCALE GENOMIC DNA]</scope>
    <source>
        <strain evidence="5 6">FCR-1</strain>
    </source>
</reference>
<dbReference type="PANTHER" id="PTHR43080">
    <property type="entry name" value="CBS DOMAIN-CONTAINING PROTEIN CBSX3, MITOCHONDRIAL"/>
    <property type="match status" value="1"/>
</dbReference>
<dbReference type="InterPro" id="IPR005105">
    <property type="entry name" value="GlnD_Uridyltrans_N"/>
</dbReference>
<reference evidence="5 6" key="1">
    <citation type="submission" date="2024-05" db="EMBL/GenBank/DDBJ databases">
        <authorList>
            <consortium name="Candidatus Magnetaquicoccaceae bacterium FCR-1 genome sequencing consortium"/>
            <person name="Shimoshige H."/>
            <person name="Shimamura S."/>
            <person name="Taoka A."/>
            <person name="Kobayashi H."/>
            <person name="Maekawa T."/>
        </authorList>
    </citation>
    <scope>NUCLEOTIDE SEQUENCE [LARGE SCALE GENOMIC DNA]</scope>
    <source>
        <strain evidence="5 6">FCR-1</strain>
    </source>
</reference>
<dbReference type="InterPro" id="IPR051257">
    <property type="entry name" value="Diverse_CBS-Domain"/>
</dbReference>
<gene>
    <name evidence="5" type="ORF">SIID45300_01918</name>
</gene>
<keyword evidence="1 2" id="KW-0129">CBS domain</keyword>